<organism evidence="1 2">
    <name type="scientific">Flavobacterium defluvii</name>
    <dbReference type="NCBI Taxonomy" id="370979"/>
    <lineage>
        <taxon>Bacteria</taxon>
        <taxon>Pseudomonadati</taxon>
        <taxon>Bacteroidota</taxon>
        <taxon>Flavobacteriia</taxon>
        <taxon>Flavobacteriales</taxon>
        <taxon>Flavobacteriaceae</taxon>
        <taxon>Flavobacterium</taxon>
    </lineage>
</organism>
<keyword evidence="2" id="KW-1185">Reference proteome</keyword>
<dbReference type="AlphaFoldDB" id="A0A1M5J8S7"/>
<reference evidence="2" key="1">
    <citation type="submission" date="2016-11" db="EMBL/GenBank/DDBJ databases">
        <authorList>
            <person name="Varghese N."/>
            <person name="Submissions S."/>
        </authorList>
    </citation>
    <scope>NUCLEOTIDE SEQUENCE [LARGE SCALE GENOMIC DNA]</scope>
    <source>
        <strain evidence="2">DSM 17963</strain>
    </source>
</reference>
<dbReference type="EMBL" id="FQWC01000002">
    <property type="protein sequence ID" value="SHG36972.1"/>
    <property type="molecule type" value="Genomic_DNA"/>
</dbReference>
<dbReference type="OrthoDB" id="1298154at2"/>
<evidence type="ECO:0008006" key="3">
    <source>
        <dbReference type="Google" id="ProtNLM"/>
    </source>
</evidence>
<dbReference type="RefSeq" id="WP_073414719.1">
    <property type="nucleotide sequence ID" value="NZ_FQWC01000002.1"/>
</dbReference>
<dbReference type="Proteomes" id="UP000184071">
    <property type="component" value="Unassembled WGS sequence"/>
</dbReference>
<sequence>MKDYFQNDVPILLKLSEHKELLDGFPGESGDSQFDARLIYNQRRPEEAQLIIYYKPSDHLYQKFRALAEAGTSILDLVNPALSPYEWVNPEFFEFSESSLIDFHETNYFDHDKKSVILVLRNFCLFQNGRYAAAARFSLADNALSHLTGYIQYGQLGTYDSDDKFIERNHNRWTRFGPVEFMLSLSHSYKQGEPKKDFVITRDAQLVLRDDSEKVKDLDLLSLGEDLCLLMSLYWEKNIDFFNALLRVNDRDNYGTREVFKLSGDNFDSSQEFHLKDKYQNIYDFADSVNFEKFQTFRELIQEAVPRLLRIKHLDDISAFMVLYNIVEKFRNYFLNEPLDGSAFTVKEEYVFTGSEGSINRFIKKKIKEICEIVADADKQEFDSKAFEKVSFIKKTGLIDQFEGFIKYLNLDPDDYDVEFGQLIKARNLIYHGNPPDRDLSLCNKELKALVYDITLAIIA</sequence>
<name>A0A1M5J8S7_9FLAO</name>
<evidence type="ECO:0000313" key="1">
    <source>
        <dbReference type="EMBL" id="SHG36972.1"/>
    </source>
</evidence>
<proteinExistence type="predicted"/>
<evidence type="ECO:0000313" key="2">
    <source>
        <dbReference type="Proteomes" id="UP000184071"/>
    </source>
</evidence>
<gene>
    <name evidence="1" type="ORF">SAMN05443663_102643</name>
</gene>
<accession>A0A1M5J8S7</accession>
<protein>
    <recommendedName>
        <fullName evidence="3">ApeA N-terminal domain-containing protein</fullName>
    </recommendedName>
</protein>